<dbReference type="PROSITE" id="PS00523">
    <property type="entry name" value="SULFATASE_1"/>
    <property type="match status" value="1"/>
</dbReference>
<dbReference type="InterPro" id="IPR050738">
    <property type="entry name" value="Sulfatase"/>
</dbReference>
<keyword evidence="2" id="KW-0479">Metal-binding</keyword>
<dbReference type="InterPro" id="IPR024607">
    <property type="entry name" value="Sulfatase_CS"/>
</dbReference>
<feature type="signal peptide" evidence="5">
    <location>
        <begin position="1"/>
        <end position="30"/>
    </location>
</feature>
<dbReference type="Pfam" id="PF00884">
    <property type="entry name" value="Sulfatase"/>
    <property type="match status" value="1"/>
</dbReference>
<feature type="domain" description="Sulfatase N-terminal" evidence="6">
    <location>
        <begin position="51"/>
        <end position="479"/>
    </location>
</feature>
<evidence type="ECO:0000313" key="8">
    <source>
        <dbReference type="Proteomes" id="UP000076490"/>
    </source>
</evidence>
<keyword evidence="5" id="KW-0732">Signal</keyword>
<comment type="similarity">
    <text evidence="1">Belongs to the sulfatase family.</text>
</comment>
<evidence type="ECO:0000256" key="1">
    <source>
        <dbReference type="ARBA" id="ARBA00008779"/>
    </source>
</evidence>
<evidence type="ECO:0000256" key="3">
    <source>
        <dbReference type="ARBA" id="ARBA00022801"/>
    </source>
</evidence>
<dbReference type="CDD" id="cd16025">
    <property type="entry name" value="PAS_like"/>
    <property type="match status" value="1"/>
</dbReference>
<dbReference type="Gene3D" id="3.30.1120.10">
    <property type="match status" value="1"/>
</dbReference>
<organism evidence="7 8">
    <name type="scientific">Bhargavaea cecembensis</name>
    <dbReference type="NCBI Taxonomy" id="394098"/>
    <lineage>
        <taxon>Bacteria</taxon>
        <taxon>Bacillati</taxon>
        <taxon>Bacillota</taxon>
        <taxon>Bacilli</taxon>
        <taxon>Bacillales</taxon>
        <taxon>Caryophanaceae</taxon>
        <taxon>Bhargavaea</taxon>
    </lineage>
</organism>
<sequence length="779" mass="87606">MERRFFSNYISKLSVFGTAALMASSFVLSACSSEEQIEASEQKSAAERDANVIYIMLDDTGFADLGSYGSEIQTPVMDELAENGLRYNNAHVPPLCSPSRASLLTGRNAHEVGVGTVTNFDMGPEFPNKRGVINPEAGTIAEVLQENDYNTFAVGKWHLAPTDETTPAGPYDNWPLQKGFDQYYGFIEDSSDQYRPDLTIDNTQIPSPIDEEYHFSEAIVENANRYITNHTSIHPDENFFLYLSFGAQHSPHQVPEEYIDMYDGVYDKGWDEIRKERFEKQKELGIIPEDTKLAPRDEDPLGTIPEDTRLAPRNEGVRAWDELTDQEKKNYIRFQETYAGFLTHTDEQIGKLVENLKRLDQLDNTMIVLLSDNGASSGGNDHGSSSRTLAFNGIGETIDQVEQHYDNFGNDQTGMDYPKGWGQVSNTPFGSYKNSAYEGGSRTPLIIHYPELIEDAGAVRTQYVHVHDITATVLEVLGITPPEELNGVEQMPISGESFMATFSDPEAPGRKTQHFEVSGQRAIYHDGWKAIALHEKGAPFEDDEWALYHVEEDFSELTDLAEKHPDKLEEMKELWHEEAEKYDVFPLTDLFIEGFLSVPEDTVRAKDHFVYYRGMSRLTDSAAAPIINRSYEIKIPIERESGEDGVLLAHGGIEGGYTFYIKDGKLNYEYKLGDQVYQIASDQDVPVGQSVVTYQFDKTGSHEGTGTLYIDDKKVGDVHLKETQPYKVTFEGLDVGKDSAYPVSEEYADLGEFEFMGEVPKVEYILGDDEEFITPTNNQ</sequence>
<evidence type="ECO:0000256" key="5">
    <source>
        <dbReference type="SAM" id="SignalP"/>
    </source>
</evidence>
<protein>
    <submittedName>
        <fullName evidence="7">Arylsulfatase</fullName>
    </submittedName>
</protein>
<evidence type="ECO:0000259" key="6">
    <source>
        <dbReference type="Pfam" id="PF00884"/>
    </source>
</evidence>
<keyword evidence="4" id="KW-0106">Calcium</keyword>
<evidence type="ECO:0000256" key="2">
    <source>
        <dbReference type="ARBA" id="ARBA00022723"/>
    </source>
</evidence>
<reference evidence="7 8" key="1">
    <citation type="submission" date="2016-01" db="EMBL/GenBank/DDBJ databases">
        <title>Whole genome sequencing of Bhargavaea cecembensis T14.</title>
        <authorList>
            <person name="Hong K.W."/>
        </authorList>
    </citation>
    <scope>NUCLEOTIDE SEQUENCE [LARGE SCALE GENOMIC DNA]</scope>
    <source>
        <strain evidence="7 8">T14</strain>
    </source>
</reference>
<comment type="caution">
    <text evidence="7">The sequence shown here is derived from an EMBL/GenBank/DDBJ whole genome shotgun (WGS) entry which is preliminary data.</text>
</comment>
<dbReference type="AlphaFoldDB" id="A0A161ST37"/>
<dbReference type="SUPFAM" id="SSF53649">
    <property type="entry name" value="Alkaline phosphatase-like"/>
    <property type="match status" value="1"/>
</dbReference>
<dbReference type="PROSITE" id="PS51257">
    <property type="entry name" value="PROKAR_LIPOPROTEIN"/>
    <property type="match status" value="1"/>
</dbReference>
<dbReference type="Proteomes" id="UP000076490">
    <property type="component" value="Unassembled WGS sequence"/>
</dbReference>
<dbReference type="GO" id="GO:0046872">
    <property type="term" value="F:metal ion binding"/>
    <property type="evidence" value="ECO:0007669"/>
    <property type="project" value="UniProtKB-KW"/>
</dbReference>
<feature type="chain" id="PRO_5039626159" evidence="5">
    <location>
        <begin position="31"/>
        <end position="779"/>
    </location>
</feature>
<dbReference type="PANTHER" id="PTHR42693">
    <property type="entry name" value="ARYLSULFATASE FAMILY MEMBER"/>
    <property type="match status" value="1"/>
</dbReference>
<dbReference type="InterPro" id="IPR017850">
    <property type="entry name" value="Alkaline_phosphatase_core_sf"/>
</dbReference>
<dbReference type="InterPro" id="IPR000917">
    <property type="entry name" value="Sulfatase_N"/>
</dbReference>
<evidence type="ECO:0000313" key="7">
    <source>
        <dbReference type="EMBL" id="KZE38780.1"/>
    </source>
</evidence>
<dbReference type="EMBL" id="LQNT01000009">
    <property type="protein sequence ID" value="KZE38780.1"/>
    <property type="molecule type" value="Genomic_DNA"/>
</dbReference>
<evidence type="ECO:0000256" key="4">
    <source>
        <dbReference type="ARBA" id="ARBA00022837"/>
    </source>
</evidence>
<dbReference type="GO" id="GO:0016787">
    <property type="term" value="F:hydrolase activity"/>
    <property type="evidence" value="ECO:0007669"/>
    <property type="project" value="UniProtKB-KW"/>
</dbReference>
<dbReference type="RefSeq" id="WP_063180643.1">
    <property type="nucleotide sequence ID" value="NZ_LQNT01000009.1"/>
</dbReference>
<dbReference type="Gene3D" id="3.40.720.10">
    <property type="entry name" value="Alkaline Phosphatase, subunit A"/>
    <property type="match status" value="1"/>
</dbReference>
<proteinExistence type="inferred from homology"/>
<keyword evidence="3" id="KW-0378">Hydrolase</keyword>
<gene>
    <name evidence="7" type="ORF">AV656_07710</name>
</gene>
<accession>A0A161ST37</accession>
<name>A0A161ST37_9BACL</name>